<dbReference type="KEGG" id="pbf:CFX0092_A0530"/>
<dbReference type="Proteomes" id="UP000215027">
    <property type="component" value="Chromosome I"/>
</dbReference>
<organism evidence="2 3">
    <name type="scientific">Candidatus Promineifilum breve</name>
    <dbReference type="NCBI Taxonomy" id="1806508"/>
    <lineage>
        <taxon>Bacteria</taxon>
        <taxon>Bacillati</taxon>
        <taxon>Chloroflexota</taxon>
        <taxon>Ardenticatenia</taxon>
        <taxon>Candidatus Promineifilales</taxon>
        <taxon>Candidatus Promineifilaceae</taxon>
        <taxon>Candidatus Promineifilum</taxon>
    </lineage>
</organism>
<reference evidence="2" key="1">
    <citation type="submission" date="2016-01" db="EMBL/GenBank/DDBJ databases">
        <authorList>
            <person name="Mcilroy J.S."/>
            <person name="Karst M S."/>
            <person name="Albertsen M."/>
        </authorList>
    </citation>
    <scope>NUCLEOTIDE SEQUENCE</scope>
    <source>
        <strain evidence="2">Cfx-K</strain>
    </source>
</reference>
<dbReference type="Gene3D" id="3.40.630.30">
    <property type="match status" value="1"/>
</dbReference>
<dbReference type="PROSITE" id="PS51186">
    <property type="entry name" value="GNAT"/>
    <property type="match status" value="1"/>
</dbReference>
<proteinExistence type="predicted"/>
<dbReference type="InterPro" id="IPR000182">
    <property type="entry name" value="GNAT_dom"/>
</dbReference>
<feature type="domain" description="N-acetyltransferase" evidence="1">
    <location>
        <begin position="138"/>
        <end position="279"/>
    </location>
</feature>
<evidence type="ECO:0000259" key="1">
    <source>
        <dbReference type="PROSITE" id="PS51186"/>
    </source>
</evidence>
<evidence type="ECO:0000313" key="2">
    <source>
        <dbReference type="EMBL" id="CUS02408.2"/>
    </source>
</evidence>
<dbReference type="AlphaFoldDB" id="A0A160T0Y1"/>
<dbReference type="CDD" id="cd04301">
    <property type="entry name" value="NAT_SF"/>
    <property type="match status" value="1"/>
</dbReference>
<accession>A0A160T0Y1</accession>
<protein>
    <submittedName>
        <fullName evidence="2">GCN5-related protein N-acetyltransferase</fullName>
    </submittedName>
</protein>
<dbReference type="EMBL" id="LN890655">
    <property type="protein sequence ID" value="CUS02408.2"/>
    <property type="molecule type" value="Genomic_DNA"/>
</dbReference>
<evidence type="ECO:0000313" key="3">
    <source>
        <dbReference type="Proteomes" id="UP000215027"/>
    </source>
</evidence>
<sequence>MIAMNNILQDLFTPALVTAIEANMFDFFRMFSHWPQAEFHDDPELLWTMTDIPFPMFNNRMRAKFTLEDVAVAAAIEAAIARCQANNVPMLWLIGPTTMPTDLGARLETYGFLHTENAAGMAVDLQALNEDIPIPAGFTIEKVNDSVALKTWFRPFIAGFGIHDSFTDPFIDLYECAVFGAGMPLHAYTGWLNGEPVASSSLYYGAGVAGIYDVATVPEARRQGIGALMTLAPLRDARAMGYRAGILHGSEMGSNVYRRLGFQEYCSIGQYVWRPEHEQ</sequence>
<dbReference type="InterPro" id="IPR016181">
    <property type="entry name" value="Acyl_CoA_acyltransferase"/>
</dbReference>
<dbReference type="GO" id="GO:0016747">
    <property type="term" value="F:acyltransferase activity, transferring groups other than amino-acyl groups"/>
    <property type="evidence" value="ECO:0007669"/>
    <property type="project" value="InterPro"/>
</dbReference>
<keyword evidence="3" id="KW-1185">Reference proteome</keyword>
<dbReference type="Pfam" id="PF13527">
    <property type="entry name" value="Acetyltransf_9"/>
    <property type="match status" value="1"/>
</dbReference>
<gene>
    <name evidence="2" type="ORF">CFX0092_A0530</name>
</gene>
<dbReference type="SUPFAM" id="SSF55729">
    <property type="entry name" value="Acyl-CoA N-acyltransferases (Nat)"/>
    <property type="match status" value="1"/>
</dbReference>
<name>A0A160T0Y1_9CHLR</name>